<evidence type="ECO:0000313" key="2">
    <source>
        <dbReference type="EMBL" id="KAK3172123.1"/>
    </source>
</evidence>
<dbReference type="EMBL" id="JASNWA010000008">
    <property type="protein sequence ID" value="KAK3172123.1"/>
    <property type="molecule type" value="Genomic_DNA"/>
</dbReference>
<name>A0AAE0DM62_9LECA</name>
<protein>
    <recommendedName>
        <fullName evidence="4">ABC transporter domain-containing protein</fullName>
    </recommendedName>
</protein>
<dbReference type="InterPro" id="IPR027417">
    <property type="entry name" value="P-loop_NTPase"/>
</dbReference>
<organism evidence="2 3">
    <name type="scientific">Lepraria neglecta</name>
    <dbReference type="NCBI Taxonomy" id="209136"/>
    <lineage>
        <taxon>Eukaryota</taxon>
        <taxon>Fungi</taxon>
        <taxon>Dikarya</taxon>
        <taxon>Ascomycota</taxon>
        <taxon>Pezizomycotina</taxon>
        <taxon>Lecanoromycetes</taxon>
        <taxon>OSLEUM clade</taxon>
        <taxon>Lecanoromycetidae</taxon>
        <taxon>Lecanorales</taxon>
        <taxon>Lecanorineae</taxon>
        <taxon>Stereocaulaceae</taxon>
        <taxon>Lepraria</taxon>
    </lineage>
</organism>
<accession>A0AAE0DM62</accession>
<evidence type="ECO:0000256" key="1">
    <source>
        <dbReference type="ARBA" id="ARBA00022737"/>
    </source>
</evidence>
<evidence type="ECO:0008006" key="4">
    <source>
        <dbReference type="Google" id="ProtNLM"/>
    </source>
</evidence>
<dbReference type="SUPFAM" id="SSF52540">
    <property type="entry name" value="P-loop containing nucleoside triphosphate hydrolases"/>
    <property type="match status" value="1"/>
</dbReference>
<comment type="caution">
    <text evidence="2">The sequence shown here is derived from an EMBL/GenBank/DDBJ whole genome shotgun (WGS) entry which is preliminary data.</text>
</comment>
<dbReference type="InterPro" id="IPR050611">
    <property type="entry name" value="ABCF"/>
</dbReference>
<keyword evidence="1" id="KW-0677">Repeat</keyword>
<proteinExistence type="predicted"/>
<gene>
    <name evidence="2" type="ORF">OEA41_004208</name>
</gene>
<dbReference type="PANTHER" id="PTHR19211:SF117">
    <property type="entry name" value="ATP-BINDING CASSETTE SUB-FAMILY F MEMBER 3"/>
    <property type="match status" value="1"/>
</dbReference>
<evidence type="ECO:0000313" key="3">
    <source>
        <dbReference type="Proteomes" id="UP001276659"/>
    </source>
</evidence>
<dbReference type="GO" id="GO:0005524">
    <property type="term" value="F:ATP binding"/>
    <property type="evidence" value="ECO:0007669"/>
    <property type="project" value="TreeGrafter"/>
</dbReference>
<keyword evidence="3" id="KW-1185">Reference proteome</keyword>
<sequence>MAKNYPSKQDEEFGITGMTGLQKMELLSGGQKSRVAFACLSLTNPHILVFGEPSNHLDIEAMHALSLALRDFQGGVLMVSHDVTMLQTVCNSLWVCDSGTVEKFPGDVKAYKKRITAQANEAGVVQKQT</sequence>
<dbReference type="AlphaFoldDB" id="A0AAE0DM62"/>
<dbReference type="PANTHER" id="PTHR19211">
    <property type="entry name" value="ATP-BINDING TRANSPORT PROTEIN-RELATED"/>
    <property type="match status" value="1"/>
</dbReference>
<dbReference type="Gene3D" id="3.40.50.300">
    <property type="entry name" value="P-loop containing nucleotide triphosphate hydrolases"/>
    <property type="match status" value="1"/>
</dbReference>
<reference evidence="2" key="1">
    <citation type="submission" date="2022-11" db="EMBL/GenBank/DDBJ databases">
        <title>Chromosomal genome sequence assembly and mating type (MAT) locus characterization of the leprose asexual lichenized fungus Lepraria neglecta (Nyl.) Erichsen.</title>
        <authorList>
            <person name="Allen J.L."/>
            <person name="Pfeffer B."/>
        </authorList>
    </citation>
    <scope>NUCLEOTIDE SEQUENCE</scope>
    <source>
        <strain evidence="2">Allen 5258</strain>
    </source>
</reference>
<dbReference type="FunFam" id="3.40.50.300:FF:001197">
    <property type="entry name" value="Putative ATP-binding cassette family ATPase"/>
    <property type="match status" value="1"/>
</dbReference>
<dbReference type="Proteomes" id="UP001276659">
    <property type="component" value="Unassembled WGS sequence"/>
</dbReference>